<gene>
    <name evidence="2" type="ORF">RM572_11450</name>
</gene>
<proteinExistence type="predicted"/>
<dbReference type="RefSeq" id="WP_311673175.1">
    <property type="nucleotide sequence ID" value="NZ_JAVREQ010000008.1"/>
</dbReference>
<dbReference type="Pfam" id="PF02441">
    <property type="entry name" value="Flavoprotein"/>
    <property type="match status" value="1"/>
</dbReference>
<evidence type="ECO:0000259" key="1">
    <source>
        <dbReference type="Pfam" id="PF02441"/>
    </source>
</evidence>
<evidence type="ECO:0000313" key="2">
    <source>
        <dbReference type="EMBL" id="MDT0379383.1"/>
    </source>
</evidence>
<comment type="caution">
    <text evidence="2">The sequence shown here is derived from an EMBL/GenBank/DDBJ whole genome shotgun (WGS) entry which is preliminary data.</text>
</comment>
<evidence type="ECO:0000313" key="3">
    <source>
        <dbReference type="Proteomes" id="UP001183414"/>
    </source>
</evidence>
<dbReference type="SUPFAM" id="SSF52507">
    <property type="entry name" value="Homo-oligomeric flavin-containing Cys decarboxylases, HFCD"/>
    <property type="match status" value="1"/>
</dbReference>
<organism evidence="2 3">
    <name type="scientific">Streptomyces hazeniae</name>
    <dbReference type="NCBI Taxonomy" id="3075538"/>
    <lineage>
        <taxon>Bacteria</taxon>
        <taxon>Bacillati</taxon>
        <taxon>Actinomycetota</taxon>
        <taxon>Actinomycetes</taxon>
        <taxon>Kitasatosporales</taxon>
        <taxon>Streptomycetaceae</taxon>
        <taxon>Streptomyces</taxon>
    </lineage>
</organism>
<protein>
    <submittedName>
        <fullName evidence="2">Flavoprotein</fullName>
    </submittedName>
</protein>
<dbReference type="InterPro" id="IPR036551">
    <property type="entry name" value="Flavin_trans-like"/>
</dbReference>
<dbReference type="Proteomes" id="UP001183414">
    <property type="component" value="Unassembled WGS sequence"/>
</dbReference>
<accession>A0ABU2NUV2</accession>
<dbReference type="EMBL" id="JAVREQ010000008">
    <property type="protein sequence ID" value="MDT0379383.1"/>
    <property type="molecule type" value="Genomic_DNA"/>
</dbReference>
<dbReference type="Gene3D" id="3.40.50.1950">
    <property type="entry name" value="Flavin prenyltransferase-like"/>
    <property type="match status" value="1"/>
</dbReference>
<name>A0ABU2NUV2_9ACTN</name>
<keyword evidence="3" id="KW-1185">Reference proteome</keyword>
<feature type="domain" description="Flavoprotein" evidence="1">
    <location>
        <begin position="16"/>
        <end position="125"/>
    </location>
</feature>
<reference evidence="3" key="1">
    <citation type="submission" date="2023-07" db="EMBL/GenBank/DDBJ databases">
        <title>30 novel species of actinomycetes from the DSMZ collection.</title>
        <authorList>
            <person name="Nouioui I."/>
        </authorList>
    </citation>
    <scope>NUCLEOTIDE SEQUENCE [LARGE SCALE GENOMIC DNA]</scope>
    <source>
        <strain evidence="3">DSM 42041</strain>
    </source>
</reference>
<sequence>MDAKVLYLLGCAAPPVLGVADVVREAQRTGWDVCLGLTPTARDWLADEVDGLAELTGRPVRSALRRPDETALWPDADVAVVAPATLNGVNTYALGLTPDFVAAYVAEAVGKRWPLAVLPCVNAAYATHPQFGRSVETLRGAGVRMLYGGKGGFVPKAPGEARPQEYPWHLALAAAREMAGPAGRPTDGGVTDGV</sequence>
<dbReference type="InterPro" id="IPR003382">
    <property type="entry name" value="Flavoprotein"/>
</dbReference>